<evidence type="ECO:0000256" key="3">
    <source>
        <dbReference type="ARBA" id="ARBA00023082"/>
    </source>
</evidence>
<dbReference type="InterPro" id="IPR013249">
    <property type="entry name" value="RNA_pol_sigma70_r4_t2"/>
</dbReference>
<keyword evidence="4" id="KW-0238">DNA-binding</keyword>
<evidence type="ECO:0008006" key="9">
    <source>
        <dbReference type="Google" id="ProtNLM"/>
    </source>
</evidence>
<dbReference type="Pfam" id="PF04542">
    <property type="entry name" value="Sigma70_r2"/>
    <property type="match status" value="1"/>
</dbReference>
<dbReference type="GO" id="GO:0006352">
    <property type="term" value="P:DNA-templated transcription initiation"/>
    <property type="evidence" value="ECO:0007669"/>
    <property type="project" value="InterPro"/>
</dbReference>
<evidence type="ECO:0000259" key="6">
    <source>
        <dbReference type="Pfam" id="PF04542"/>
    </source>
</evidence>
<dbReference type="PROSITE" id="PS01063">
    <property type="entry name" value="SIGMA70_ECF"/>
    <property type="match status" value="1"/>
</dbReference>
<dbReference type="NCBIfam" id="TIGR02937">
    <property type="entry name" value="sigma70-ECF"/>
    <property type="match status" value="1"/>
</dbReference>
<reference evidence="8" key="1">
    <citation type="submission" date="2018-05" db="EMBL/GenBank/DDBJ databases">
        <authorList>
            <person name="Lanie J.A."/>
            <person name="Ng W.-L."/>
            <person name="Kazmierczak K.M."/>
            <person name="Andrzejewski T.M."/>
            <person name="Davidsen T.M."/>
            <person name="Wayne K.J."/>
            <person name="Tettelin H."/>
            <person name="Glass J.I."/>
            <person name="Rusch D."/>
            <person name="Podicherti R."/>
            <person name="Tsui H.-C.T."/>
            <person name="Winkler M.E."/>
        </authorList>
    </citation>
    <scope>NUCLEOTIDE SEQUENCE</scope>
</reference>
<evidence type="ECO:0000256" key="2">
    <source>
        <dbReference type="ARBA" id="ARBA00023015"/>
    </source>
</evidence>
<evidence type="ECO:0000259" key="7">
    <source>
        <dbReference type="Pfam" id="PF08281"/>
    </source>
</evidence>
<feature type="domain" description="RNA polymerase sigma-70 region 2" evidence="6">
    <location>
        <begin position="23"/>
        <end position="91"/>
    </location>
</feature>
<dbReference type="AlphaFoldDB" id="A0A381SRN0"/>
<dbReference type="InterPro" id="IPR000838">
    <property type="entry name" value="RNA_pol_sigma70_ECF_CS"/>
</dbReference>
<dbReference type="GO" id="GO:0016987">
    <property type="term" value="F:sigma factor activity"/>
    <property type="evidence" value="ECO:0007669"/>
    <property type="project" value="UniProtKB-KW"/>
</dbReference>
<dbReference type="Gene3D" id="1.10.1740.10">
    <property type="match status" value="1"/>
</dbReference>
<keyword evidence="3" id="KW-0731">Sigma factor</keyword>
<keyword evidence="2" id="KW-0805">Transcription regulation</keyword>
<dbReference type="PANTHER" id="PTHR43133">
    <property type="entry name" value="RNA POLYMERASE ECF-TYPE SIGMA FACTO"/>
    <property type="match status" value="1"/>
</dbReference>
<dbReference type="Gene3D" id="1.10.10.10">
    <property type="entry name" value="Winged helix-like DNA-binding domain superfamily/Winged helix DNA-binding domain"/>
    <property type="match status" value="1"/>
</dbReference>
<dbReference type="PANTHER" id="PTHR43133:SF51">
    <property type="entry name" value="RNA POLYMERASE SIGMA FACTOR"/>
    <property type="match status" value="1"/>
</dbReference>
<name>A0A381SRN0_9ZZZZ</name>
<feature type="domain" description="RNA polymerase sigma factor 70 region 4 type 2" evidence="7">
    <location>
        <begin position="116"/>
        <end position="168"/>
    </location>
</feature>
<proteinExistence type="inferred from homology"/>
<evidence type="ECO:0000256" key="5">
    <source>
        <dbReference type="ARBA" id="ARBA00023163"/>
    </source>
</evidence>
<dbReference type="InterPro" id="IPR007627">
    <property type="entry name" value="RNA_pol_sigma70_r2"/>
</dbReference>
<accession>A0A381SRN0</accession>
<gene>
    <name evidence="8" type="ORF">METZ01_LOCUS57891</name>
</gene>
<evidence type="ECO:0000256" key="4">
    <source>
        <dbReference type="ARBA" id="ARBA00023125"/>
    </source>
</evidence>
<dbReference type="InterPro" id="IPR013325">
    <property type="entry name" value="RNA_pol_sigma_r2"/>
</dbReference>
<dbReference type="InterPro" id="IPR014284">
    <property type="entry name" value="RNA_pol_sigma-70_dom"/>
</dbReference>
<dbReference type="GO" id="GO:0003677">
    <property type="term" value="F:DNA binding"/>
    <property type="evidence" value="ECO:0007669"/>
    <property type="project" value="UniProtKB-KW"/>
</dbReference>
<dbReference type="EMBL" id="UINC01003292">
    <property type="protein sequence ID" value="SVA05037.1"/>
    <property type="molecule type" value="Genomic_DNA"/>
</dbReference>
<comment type="similarity">
    <text evidence="1">Belongs to the sigma-70 factor family. ECF subfamily.</text>
</comment>
<dbReference type="InterPro" id="IPR036388">
    <property type="entry name" value="WH-like_DNA-bd_sf"/>
</dbReference>
<protein>
    <recommendedName>
        <fullName evidence="9">RNA polymerase sigma factor</fullName>
    </recommendedName>
</protein>
<dbReference type="SUPFAM" id="SSF88946">
    <property type="entry name" value="Sigma2 domain of RNA polymerase sigma factors"/>
    <property type="match status" value="1"/>
</dbReference>
<dbReference type="SUPFAM" id="SSF88659">
    <property type="entry name" value="Sigma3 and sigma4 domains of RNA polymerase sigma factors"/>
    <property type="match status" value="1"/>
</dbReference>
<sequence>MPAKDHDLIKQFNRGNREAFNRLVKRYMDDTYNYYYSITQDPLDADELTQQVFVKVFKSLKNFRYEATFSTYLYRIKVNTLNSYFSNNRWRSFLGLDQMPELQTTDKDFDKKTLSVELWKAIEQLPKKQRSVISLRITDNLKFKEVGEILKISEDAAKNNYSHGIKSLQKIMGKKR</sequence>
<evidence type="ECO:0000256" key="1">
    <source>
        <dbReference type="ARBA" id="ARBA00010641"/>
    </source>
</evidence>
<keyword evidence="5" id="KW-0804">Transcription</keyword>
<dbReference type="InterPro" id="IPR039425">
    <property type="entry name" value="RNA_pol_sigma-70-like"/>
</dbReference>
<evidence type="ECO:0000313" key="8">
    <source>
        <dbReference type="EMBL" id="SVA05037.1"/>
    </source>
</evidence>
<organism evidence="8">
    <name type="scientific">marine metagenome</name>
    <dbReference type="NCBI Taxonomy" id="408172"/>
    <lineage>
        <taxon>unclassified sequences</taxon>
        <taxon>metagenomes</taxon>
        <taxon>ecological metagenomes</taxon>
    </lineage>
</organism>
<dbReference type="Pfam" id="PF08281">
    <property type="entry name" value="Sigma70_r4_2"/>
    <property type="match status" value="1"/>
</dbReference>
<dbReference type="InterPro" id="IPR013324">
    <property type="entry name" value="RNA_pol_sigma_r3/r4-like"/>
</dbReference>